<accession>A0A2V0QHE0</accession>
<dbReference type="EMBL" id="BGJZ01000064">
    <property type="protein sequence ID" value="GBH07980.1"/>
    <property type="molecule type" value="Genomic_DNA"/>
</dbReference>
<gene>
    <name evidence="1" type="ORF">KPSA1_01344</name>
</gene>
<reference evidence="1 2" key="1">
    <citation type="submission" date="2018-04" db="EMBL/GenBank/DDBJ databases">
        <title>Draft genome sequence of Pseudomonas syringae pv. actinidiae biovar 1 strains isolated from kiwifruit in Kagawa prefecture.</title>
        <authorList>
            <person name="Tabuchi M."/>
            <person name="Saito M."/>
            <person name="Fujiwara S."/>
            <person name="Sasa N."/>
            <person name="Akimitsu K."/>
            <person name="Gomi K."/>
            <person name="Konishi-Sugita S."/>
            <person name="Hamano K."/>
            <person name="Kataoka I."/>
        </authorList>
    </citation>
    <scope>NUCLEOTIDE SEQUENCE [LARGE SCALE GENOMIC DNA]</scope>
    <source>
        <strain evidence="1 2">MAFF212206</strain>
    </source>
</reference>
<name>A0A2V0QHE0_PSESF</name>
<comment type="caution">
    <text evidence="1">The sequence shown here is derived from an EMBL/GenBank/DDBJ whole genome shotgun (WGS) entry which is preliminary data.</text>
</comment>
<organism evidence="1 2">
    <name type="scientific">Pseudomonas syringae pv. actinidiae</name>
    <dbReference type="NCBI Taxonomy" id="103796"/>
    <lineage>
        <taxon>Bacteria</taxon>
        <taxon>Pseudomonadati</taxon>
        <taxon>Pseudomonadota</taxon>
        <taxon>Gammaproteobacteria</taxon>
        <taxon>Pseudomonadales</taxon>
        <taxon>Pseudomonadaceae</taxon>
        <taxon>Pseudomonas</taxon>
        <taxon>Pseudomonas syringae</taxon>
    </lineage>
</organism>
<dbReference type="AlphaFoldDB" id="A0A2V0QHE0"/>
<dbReference type="Proteomes" id="UP000247480">
    <property type="component" value="Unassembled WGS sequence"/>
</dbReference>
<sequence>MFKHTDPGLSVFATHDKACTERADTSFAGVHHKGPGLGIARGFDEDFPAKQLQLAKAWAEVNIHRGGGIEAYLTTIFQAQAFAFAYDSALVCHQ</sequence>
<evidence type="ECO:0000313" key="2">
    <source>
        <dbReference type="Proteomes" id="UP000247480"/>
    </source>
</evidence>
<proteinExistence type="predicted"/>
<evidence type="ECO:0000313" key="1">
    <source>
        <dbReference type="EMBL" id="GBH07980.1"/>
    </source>
</evidence>
<protein>
    <submittedName>
        <fullName evidence="1">Uncharacterized protein</fullName>
    </submittedName>
</protein>